<name>A0A2T0WT49_9BACT</name>
<evidence type="ECO:0000313" key="1">
    <source>
        <dbReference type="EMBL" id="PRY89875.1"/>
    </source>
</evidence>
<comment type="caution">
    <text evidence="1">The sequence shown here is derived from an EMBL/GenBank/DDBJ whole genome shotgun (WGS) entry which is preliminary data.</text>
</comment>
<dbReference type="AlphaFoldDB" id="A0A2T0WT49"/>
<keyword evidence="2" id="KW-1185">Reference proteome</keyword>
<dbReference type="RefSeq" id="WP_106132551.1">
    <property type="nucleotide sequence ID" value="NZ_PVTR01000002.1"/>
</dbReference>
<dbReference type="EMBL" id="PVTR01000002">
    <property type="protein sequence ID" value="PRY89875.1"/>
    <property type="molecule type" value="Genomic_DNA"/>
</dbReference>
<dbReference type="SUPFAM" id="SSF55144">
    <property type="entry name" value="LigT-like"/>
    <property type="match status" value="1"/>
</dbReference>
<dbReference type="GO" id="GO:0016874">
    <property type="term" value="F:ligase activity"/>
    <property type="evidence" value="ECO:0007669"/>
    <property type="project" value="UniProtKB-KW"/>
</dbReference>
<dbReference type="InterPro" id="IPR009097">
    <property type="entry name" value="Cyclic_Pdiesterase"/>
</dbReference>
<proteinExistence type="predicted"/>
<accession>A0A2T0WT49</accession>
<organism evidence="1 2">
    <name type="scientific">Mongoliibacter ruber</name>
    <dbReference type="NCBI Taxonomy" id="1750599"/>
    <lineage>
        <taxon>Bacteria</taxon>
        <taxon>Pseudomonadati</taxon>
        <taxon>Bacteroidota</taxon>
        <taxon>Cytophagia</taxon>
        <taxon>Cytophagales</taxon>
        <taxon>Cyclobacteriaceae</taxon>
        <taxon>Mongoliibacter</taxon>
    </lineage>
</organism>
<dbReference type="PANTHER" id="PTHR40037">
    <property type="entry name" value="PHOSPHOESTERASE YJCG-RELATED"/>
    <property type="match status" value="1"/>
</dbReference>
<keyword evidence="1" id="KW-0436">Ligase</keyword>
<reference evidence="1 2" key="1">
    <citation type="submission" date="2018-03" db="EMBL/GenBank/DDBJ databases">
        <title>Genomic Encyclopedia of Archaeal and Bacterial Type Strains, Phase II (KMG-II): from individual species to whole genera.</title>
        <authorList>
            <person name="Goeker M."/>
        </authorList>
    </citation>
    <scope>NUCLEOTIDE SEQUENCE [LARGE SCALE GENOMIC DNA]</scope>
    <source>
        <strain evidence="1 2">DSM 27929</strain>
    </source>
</reference>
<dbReference type="InterPro" id="IPR050580">
    <property type="entry name" value="2H_phosphoesterase_YjcG-like"/>
</dbReference>
<evidence type="ECO:0000313" key="2">
    <source>
        <dbReference type="Proteomes" id="UP000238157"/>
    </source>
</evidence>
<dbReference type="Gene3D" id="3.90.1140.10">
    <property type="entry name" value="Cyclic phosphodiesterase"/>
    <property type="match status" value="1"/>
</dbReference>
<dbReference type="Proteomes" id="UP000238157">
    <property type="component" value="Unassembled WGS sequence"/>
</dbReference>
<dbReference type="Pfam" id="PF13563">
    <property type="entry name" value="2_5_RNA_ligase2"/>
    <property type="match status" value="1"/>
</dbReference>
<dbReference type="OrthoDB" id="1951600at2"/>
<dbReference type="PANTHER" id="PTHR40037:SF1">
    <property type="entry name" value="PHOSPHOESTERASE SAOUHSC_00951-RELATED"/>
    <property type="match status" value="1"/>
</dbReference>
<protein>
    <submittedName>
        <fullName evidence="1">2'-5' RNA ligase</fullName>
    </submittedName>
</protein>
<gene>
    <name evidence="1" type="ORF">CLW00_102351</name>
</gene>
<sequence>MAKKLEKYFIALVPEGEIQQKASAIKEDLRGKFNLKYALKSPAHITLKMPFLWNELKEEELIKPLSRFAKSYGSFSLKLSGFWHFGNRVIFIDVASSSELKKLQTDLIKFSKLDLKLVQELSDRNYSPHMTVAFKDIKPKLFDTYWDYVKNLRFKEKFDVSHLAILKKVEGSWKVLHQLPLGSA</sequence>